<organism evidence="1">
    <name type="scientific">Solanum chilense</name>
    <name type="common">Tomato</name>
    <name type="synonym">Lycopersicon chilense</name>
    <dbReference type="NCBI Taxonomy" id="4083"/>
    <lineage>
        <taxon>Eukaryota</taxon>
        <taxon>Viridiplantae</taxon>
        <taxon>Streptophyta</taxon>
        <taxon>Embryophyta</taxon>
        <taxon>Tracheophyta</taxon>
        <taxon>Spermatophyta</taxon>
        <taxon>Magnoliopsida</taxon>
        <taxon>eudicotyledons</taxon>
        <taxon>Gunneridae</taxon>
        <taxon>Pentapetalae</taxon>
        <taxon>asterids</taxon>
        <taxon>lamiids</taxon>
        <taxon>Solanales</taxon>
        <taxon>Solanaceae</taxon>
        <taxon>Solanoideae</taxon>
        <taxon>Solaneae</taxon>
        <taxon>Solanum</taxon>
        <taxon>Solanum subgen. Lycopersicon</taxon>
    </lineage>
</organism>
<name>A0A6N2B7T6_SOLCI</name>
<gene>
    <name evidence="1" type="ORF">EJD97_016267</name>
</gene>
<comment type="caution">
    <text evidence="1">The sequence shown here is derived from an EMBL/GenBank/DDBJ whole genome shotgun (WGS) entry which is preliminary data.</text>
</comment>
<sequence>MHYNPERVLYSLDESLLRISLVHPSVSYKFVDNESEDDLLCTRASPSPLLPLSSGFWSDLSTLNKLNASDGSFKLSRYISGPEIQFTSL</sequence>
<dbReference type="AlphaFoldDB" id="A0A6N2B7T6"/>
<protein>
    <submittedName>
        <fullName evidence="1">Uncharacterized protein</fullName>
    </submittedName>
</protein>
<proteinExistence type="predicted"/>
<feature type="non-terminal residue" evidence="1">
    <location>
        <position position="89"/>
    </location>
</feature>
<accession>A0A6N2B7T6</accession>
<reference evidence="1" key="1">
    <citation type="submission" date="2019-05" db="EMBL/GenBank/DDBJ databases">
        <title>The de novo reference genome and transcriptome assemblies of the wild tomato species Solanum chilense.</title>
        <authorList>
            <person name="Stam R."/>
            <person name="Nosenko T."/>
            <person name="Hoerger A.C."/>
            <person name="Stephan W."/>
            <person name="Seidel M.A."/>
            <person name="Kuhn J.M.M."/>
            <person name="Haberer G."/>
            <person name="Tellier A."/>
        </authorList>
    </citation>
    <scope>NUCLEOTIDE SEQUENCE</scope>
    <source>
        <tissue evidence="1">Mature leaves</tissue>
    </source>
</reference>
<dbReference type="EMBL" id="RXGB01004280">
    <property type="protein sequence ID" value="TMW90048.1"/>
    <property type="molecule type" value="Genomic_DNA"/>
</dbReference>
<evidence type="ECO:0000313" key="1">
    <source>
        <dbReference type="EMBL" id="TMW90048.1"/>
    </source>
</evidence>